<keyword evidence="3" id="KW-1185">Reference proteome</keyword>
<dbReference type="OrthoDB" id="786513at2759"/>
<evidence type="ECO:0000256" key="2">
    <source>
        <dbReference type="SAM" id="Phobius"/>
    </source>
</evidence>
<keyword evidence="2" id="KW-0812">Transmembrane</keyword>
<evidence type="ECO:0000256" key="1">
    <source>
        <dbReference type="SAM" id="MobiDB-lite"/>
    </source>
</evidence>
<dbReference type="AlphaFoldDB" id="A0A8B8M0C7"/>
<feature type="transmembrane region" description="Helical" evidence="2">
    <location>
        <begin position="125"/>
        <end position="148"/>
    </location>
</feature>
<protein>
    <submittedName>
        <fullName evidence="4">Probable NAD(P)H dehydrogenase subunit CRR3, chloroplastic</fullName>
    </submittedName>
</protein>
<gene>
    <name evidence="4" type="primary">LOC113869717</name>
</gene>
<dbReference type="GO" id="GO:0010598">
    <property type="term" value="C:NAD(P)H dehydrogenase complex (plastoquinone)"/>
    <property type="evidence" value="ECO:0007669"/>
    <property type="project" value="InterPro"/>
</dbReference>
<dbReference type="RefSeq" id="XP_027361975.1">
    <property type="nucleotide sequence ID" value="XM_027506174.1"/>
</dbReference>
<accession>A0A8B8M0C7</accession>
<dbReference type="Proteomes" id="UP000694853">
    <property type="component" value="Unplaced"/>
</dbReference>
<evidence type="ECO:0000313" key="3">
    <source>
        <dbReference type="Proteomes" id="UP000694853"/>
    </source>
</evidence>
<dbReference type="GO" id="GO:0009535">
    <property type="term" value="C:chloroplast thylakoid membrane"/>
    <property type="evidence" value="ECO:0007669"/>
    <property type="project" value="InterPro"/>
</dbReference>
<name>A0A8B8M0C7_ABRPR</name>
<dbReference type="InterPro" id="IPR038931">
    <property type="entry name" value="CRR3"/>
</dbReference>
<proteinExistence type="predicted"/>
<keyword evidence="2" id="KW-1133">Transmembrane helix</keyword>
<dbReference type="PANTHER" id="PTHR36340">
    <property type="entry name" value="NAD(P)H DEHYDROGENASE SUBUNIT CRR3, CHLOROPLASTIC-RELATED"/>
    <property type="match status" value="1"/>
</dbReference>
<dbReference type="GO" id="GO:0009773">
    <property type="term" value="P:photosynthetic electron transport in photosystem I"/>
    <property type="evidence" value="ECO:0007669"/>
    <property type="project" value="InterPro"/>
</dbReference>
<feature type="region of interest" description="Disordered" evidence="1">
    <location>
        <begin position="20"/>
        <end position="57"/>
    </location>
</feature>
<dbReference type="PANTHER" id="PTHR36340:SF1">
    <property type="entry name" value="NAD(P)H DEHYDROGENASE SUBUNIT CRR3, CHLOROPLASTIC-RELATED"/>
    <property type="match status" value="1"/>
</dbReference>
<evidence type="ECO:0000313" key="4">
    <source>
        <dbReference type="RefSeq" id="XP_027361975.1"/>
    </source>
</evidence>
<dbReference type="KEGG" id="aprc:113869717"/>
<dbReference type="GeneID" id="113869717"/>
<keyword evidence="2" id="KW-0472">Membrane</keyword>
<feature type="compositionally biased region" description="Polar residues" evidence="1">
    <location>
        <begin position="20"/>
        <end position="31"/>
    </location>
</feature>
<sequence length="162" mass="17998">MFCISNLSSMAKPIVANATLPQNTDSEQNNVPKPPLAATKSSPRANRLRNGPPKPSVMQMERVVGAGSFRDSDPPPLRGSDMRKTVMDLFLGQAMEGPVEKKMRETGEWLATNTEPKFRSSRKGILMFMFQWMLPIWAILLLVAYGAIKLPFSNSSLDDLLM</sequence>
<reference evidence="3" key="1">
    <citation type="journal article" date="2019" name="Toxins">
        <title>Detection of Abrin-Like and Prepropulchellin-Like Toxin Genes and Transcripts Using Whole Genome Sequencing and Full-Length Transcript Sequencing of Abrus precatorius.</title>
        <authorList>
            <person name="Hovde B.T."/>
            <person name="Daligault H.E."/>
            <person name="Hanschen E.R."/>
            <person name="Kunde Y.A."/>
            <person name="Johnson M.B."/>
            <person name="Starkenburg S.R."/>
            <person name="Johnson S.L."/>
        </authorList>
    </citation>
    <scope>NUCLEOTIDE SEQUENCE [LARGE SCALE GENOMIC DNA]</scope>
</reference>
<reference evidence="4" key="2">
    <citation type="submission" date="2025-08" db="UniProtKB">
        <authorList>
            <consortium name="RefSeq"/>
        </authorList>
    </citation>
    <scope>IDENTIFICATION</scope>
    <source>
        <tissue evidence="4">Young leaves</tissue>
    </source>
</reference>
<organism evidence="3 4">
    <name type="scientific">Abrus precatorius</name>
    <name type="common">Indian licorice</name>
    <name type="synonym">Glycine abrus</name>
    <dbReference type="NCBI Taxonomy" id="3816"/>
    <lineage>
        <taxon>Eukaryota</taxon>
        <taxon>Viridiplantae</taxon>
        <taxon>Streptophyta</taxon>
        <taxon>Embryophyta</taxon>
        <taxon>Tracheophyta</taxon>
        <taxon>Spermatophyta</taxon>
        <taxon>Magnoliopsida</taxon>
        <taxon>eudicotyledons</taxon>
        <taxon>Gunneridae</taxon>
        <taxon>Pentapetalae</taxon>
        <taxon>rosids</taxon>
        <taxon>fabids</taxon>
        <taxon>Fabales</taxon>
        <taxon>Fabaceae</taxon>
        <taxon>Papilionoideae</taxon>
        <taxon>50 kb inversion clade</taxon>
        <taxon>NPAAA clade</taxon>
        <taxon>indigoferoid/millettioid clade</taxon>
        <taxon>Abreae</taxon>
        <taxon>Abrus</taxon>
    </lineage>
</organism>